<feature type="region of interest" description="Disordered" evidence="7">
    <location>
        <begin position="137"/>
        <end position="261"/>
    </location>
</feature>
<dbReference type="GO" id="GO:0006364">
    <property type="term" value="P:rRNA processing"/>
    <property type="evidence" value="ECO:0007669"/>
    <property type="project" value="UniProtKB-KW"/>
</dbReference>
<feature type="region of interest" description="Disordered" evidence="7">
    <location>
        <begin position="574"/>
        <end position="659"/>
    </location>
</feature>
<keyword evidence="2" id="KW-0690">Ribosome biogenesis</keyword>
<feature type="compositionally biased region" description="Acidic residues" evidence="7">
    <location>
        <begin position="151"/>
        <end position="204"/>
    </location>
</feature>
<dbReference type="Proteomes" id="UP001212841">
    <property type="component" value="Unassembled WGS sequence"/>
</dbReference>
<dbReference type="PANTHER" id="PTHR17039:SF0">
    <property type="entry name" value="U3 SMALL NUCLEOLAR RIBONUCLEOPROTEIN PROTEIN MPP10"/>
    <property type="match status" value="1"/>
</dbReference>
<evidence type="ECO:0000256" key="6">
    <source>
        <dbReference type="ARBA" id="ARBA00029455"/>
    </source>
</evidence>
<feature type="non-terminal residue" evidence="8">
    <location>
        <position position="1"/>
    </location>
</feature>
<feature type="compositionally biased region" description="Basic and acidic residues" evidence="7">
    <location>
        <begin position="607"/>
        <end position="640"/>
    </location>
</feature>
<evidence type="ECO:0000256" key="1">
    <source>
        <dbReference type="ARBA" id="ARBA00004604"/>
    </source>
</evidence>
<comment type="similarity">
    <text evidence="6">Belongs to the MPP10 family.</text>
</comment>
<proteinExistence type="inferred from homology"/>
<feature type="compositionally biased region" description="Basic and acidic residues" evidence="7">
    <location>
        <begin position="225"/>
        <end position="238"/>
    </location>
</feature>
<dbReference type="InterPro" id="IPR012173">
    <property type="entry name" value="Mpp10"/>
</dbReference>
<evidence type="ECO:0000313" key="8">
    <source>
        <dbReference type="EMBL" id="KAJ3049488.1"/>
    </source>
</evidence>
<sequence>MPVAIDPKPVAEDFLPTVAGRPDKFLVPDNALAKQALSATKWLFDIGKTTEPYTMSPLPELLIEGFDAEQVWEQVRLQSEPMTTYLSSAVSGFIDGRKRKRGIVADEEEEDEVVGDQEVGEDGEDEYDYEAMLEAGASGELNDFVNGGLEGSDDSEEEDDGADLLDDLDEDADLDEEEGEGSSEREDEEEEGEEGLDGQEEDADQPPRRRGRRTEVDDDFFSLEEMEKFADFGEERDMRKAKKANGEGEDEEGDDDDEFTIGDDLLAMDPEEWDDSDAEMENANDITYEEFFGPREREERARVSFSDRNNVRRFNREDPIEEGQDDEEAAVDAMDEEAAEDDEESGKTIAERVNDLFSSLADETSTEELSTFEKQQLKLQKSIEELESEAVAAKPWTLKGEVSSKARPSNSLLEEDLEIDYAAKPVPVITEESTATLEDMIRQRIKDQLFDDVVRKAPIRDREYDPNVRRGIDEEKSGKSLAELYEADYIKQTGGPSSSSIPTEKDEALQKQHHEISELFQNLCQNLDALSNFHYTPKPAKAELEILPAPTVPAIQMEEVTPAAVSDATLIAPREAYTGSVQKSQQELDSTEKRKNRQREKRKVKRVRTERAKERAAIDAAKPEGQKRVESEKRGKERALEQLMGQGNVTVVEDKRSKG</sequence>
<dbReference type="Pfam" id="PF04006">
    <property type="entry name" value="Mpp10"/>
    <property type="match status" value="1"/>
</dbReference>
<feature type="compositionally biased region" description="Acidic residues" evidence="7">
    <location>
        <begin position="105"/>
        <end position="124"/>
    </location>
</feature>
<feature type="compositionally biased region" description="Acidic residues" evidence="7">
    <location>
        <begin position="319"/>
        <end position="344"/>
    </location>
</feature>
<keyword evidence="9" id="KW-1185">Reference proteome</keyword>
<feature type="region of interest" description="Disordered" evidence="7">
    <location>
        <begin position="102"/>
        <end position="124"/>
    </location>
</feature>
<comment type="subcellular location">
    <subcellularLocation>
        <location evidence="1">Nucleus</location>
        <location evidence="1">Nucleolus</location>
    </subcellularLocation>
</comment>
<evidence type="ECO:0000256" key="7">
    <source>
        <dbReference type="SAM" id="MobiDB-lite"/>
    </source>
</evidence>
<protein>
    <submittedName>
        <fullName evidence="8">U3 small nucleolar ribonucleoprotein MPP10</fullName>
    </submittedName>
</protein>
<evidence type="ECO:0000256" key="5">
    <source>
        <dbReference type="ARBA" id="ARBA00023274"/>
    </source>
</evidence>
<feature type="compositionally biased region" description="Polar residues" evidence="7">
    <location>
        <begin position="579"/>
        <end position="588"/>
    </location>
</feature>
<feature type="compositionally biased region" description="Basic residues" evidence="7">
    <location>
        <begin position="594"/>
        <end position="606"/>
    </location>
</feature>
<accession>A0AAD5S8V0</accession>
<feature type="region of interest" description="Disordered" evidence="7">
    <location>
        <begin position="491"/>
        <end position="512"/>
    </location>
</feature>
<name>A0AAD5S8V0_9FUNG</name>
<evidence type="ECO:0000256" key="4">
    <source>
        <dbReference type="ARBA" id="ARBA00023242"/>
    </source>
</evidence>
<gene>
    <name evidence="8" type="primary">MPHOSPH10</name>
    <name evidence="8" type="ORF">HK097_009522</name>
</gene>
<dbReference type="EMBL" id="JADGJD010000637">
    <property type="protein sequence ID" value="KAJ3049488.1"/>
    <property type="molecule type" value="Genomic_DNA"/>
</dbReference>
<feature type="region of interest" description="Disordered" evidence="7">
    <location>
        <begin position="314"/>
        <end position="348"/>
    </location>
</feature>
<dbReference type="GO" id="GO:0034457">
    <property type="term" value="C:Mpp10 complex"/>
    <property type="evidence" value="ECO:0007669"/>
    <property type="project" value="InterPro"/>
</dbReference>
<comment type="caution">
    <text evidence="8">The sequence shown here is derived from an EMBL/GenBank/DDBJ whole genome shotgun (WGS) entry which is preliminary data.</text>
</comment>
<dbReference type="PANTHER" id="PTHR17039">
    <property type="entry name" value="U3 SMALL NUCLEOLAR RIBONUCLEOPROTEIN PROTEIN MPP10"/>
    <property type="match status" value="1"/>
</dbReference>
<reference evidence="8" key="1">
    <citation type="submission" date="2020-05" db="EMBL/GenBank/DDBJ databases">
        <title>Phylogenomic resolution of chytrid fungi.</title>
        <authorList>
            <person name="Stajich J.E."/>
            <person name="Amses K."/>
            <person name="Simmons R."/>
            <person name="Seto K."/>
            <person name="Myers J."/>
            <person name="Bonds A."/>
            <person name="Quandt C.A."/>
            <person name="Barry K."/>
            <person name="Liu P."/>
            <person name="Grigoriev I."/>
            <person name="Longcore J.E."/>
            <person name="James T.Y."/>
        </authorList>
    </citation>
    <scope>NUCLEOTIDE SEQUENCE</scope>
    <source>
        <strain evidence="8">JEL0318</strain>
    </source>
</reference>
<keyword evidence="4" id="KW-0539">Nucleus</keyword>
<evidence type="ECO:0000313" key="9">
    <source>
        <dbReference type="Proteomes" id="UP001212841"/>
    </source>
</evidence>
<dbReference type="PIRSF" id="PIRSF017300">
    <property type="entry name" value="snoRNP_Mpp10"/>
    <property type="match status" value="1"/>
</dbReference>
<dbReference type="GO" id="GO:0032040">
    <property type="term" value="C:small-subunit processome"/>
    <property type="evidence" value="ECO:0007669"/>
    <property type="project" value="TreeGrafter"/>
</dbReference>
<dbReference type="GO" id="GO:0005732">
    <property type="term" value="C:sno(s)RNA-containing ribonucleoprotein complex"/>
    <property type="evidence" value="ECO:0007669"/>
    <property type="project" value="InterPro"/>
</dbReference>
<evidence type="ECO:0000256" key="3">
    <source>
        <dbReference type="ARBA" id="ARBA00022552"/>
    </source>
</evidence>
<feature type="compositionally biased region" description="Basic and acidic residues" evidence="7">
    <location>
        <begin position="503"/>
        <end position="512"/>
    </location>
</feature>
<feature type="compositionally biased region" description="Acidic residues" evidence="7">
    <location>
        <begin position="247"/>
        <end position="261"/>
    </location>
</feature>
<evidence type="ECO:0000256" key="2">
    <source>
        <dbReference type="ARBA" id="ARBA00022517"/>
    </source>
</evidence>
<dbReference type="AlphaFoldDB" id="A0AAD5S8V0"/>
<keyword evidence="3" id="KW-0698">rRNA processing</keyword>
<keyword evidence="5 8" id="KW-0687">Ribonucleoprotein</keyword>
<organism evidence="8 9">
    <name type="scientific">Rhizophlyctis rosea</name>
    <dbReference type="NCBI Taxonomy" id="64517"/>
    <lineage>
        <taxon>Eukaryota</taxon>
        <taxon>Fungi</taxon>
        <taxon>Fungi incertae sedis</taxon>
        <taxon>Chytridiomycota</taxon>
        <taxon>Chytridiomycota incertae sedis</taxon>
        <taxon>Chytridiomycetes</taxon>
        <taxon>Rhizophlyctidales</taxon>
        <taxon>Rhizophlyctidaceae</taxon>
        <taxon>Rhizophlyctis</taxon>
    </lineage>
</organism>